<keyword evidence="8" id="KW-0645">Protease</keyword>
<proteinExistence type="inferred from homology"/>
<keyword evidence="9 13" id="KW-0378">Hydrolase</keyword>
<evidence type="ECO:0000256" key="5">
    <source>
        <dbReference type="ARBA" id="ARBA00021843"/>
    </source>
</evidence>
<gene>
    <name evidence="13" type="ORF">MW290_06990</name>
</gene>
<dbReference type="Pfam" id="PF00561">
    <property type="entry name" value="Abhydrolase_1"/>
    <property type="match status" value="1"/>
</dbReference>
<evidence type="ECO:0000259" key="12">
    <source>
        <dbReference type="Pfam" id="PF00561"/>
    </source>
</evidence>
<dbReference type="InterPro" id="IPR005944">
    <property type="entry name" value="Pro_iminopeptidase"/>
</dbReference>
<evidence type="ECO:0000313" key="13">
    <source>
        <dbReference type="EMBL" id="URI08308.1"/>
    </source>
</evidence>
<evidence type="ECO:0000256" key="10">
    <source>
        <dbReference type="ARBA" id="ARBA00029605"/>
    </source>
</evidence>
<dbReference type="GO" id="GO:0016787">
    <property type="term" value="F:hydrolase activity"/>
    <property type="evidence" value="ECO:0007669"/>
    <property type="project" value="UniProtKB-KW"/>
</dbReference>
<dbReference type="PRINTS" id="PR00111">
    <property type="entry name" value="ABHYDROLASE"/>
</dbReference>
<reference evidence="13" key="1">
    <citation type="submission" date="2022-05" db="EMBL/GenBank/DDBJ databases">
        <title>An RpoN-dependent PEP-CTERM gene is involved in floc formation of an Aquincola tertiaricarbonis strain.</title>
        <authorList>
            <person name="Qiu D."/>
            <person name="Xia M."/>
        </authorList>
    </citation>
    <scope>NUCLEOTIDE SEQUENCE</scope>
    <source>
        <strain evidence="13">RN12</strain>
    </source>
</reference>
<accession>A0ABY4S5N6</accession>
<evidence type="ECO:0000256" key="9">
    <source>
        <dbReference type="ARBA" id="ARBA00022801"/>
    </source>
</evidence>
<feature type="region of interest" description="Disordered" evidence="11">
    <location>
        <begin position="287"/>
        <end position="311"/>
    </location>
</feature>
<comment type="subcellular location">
    <subcellularLocation>
        <location evidence="2">Cytoplasm</location>
    </subcellularLocation>
</comment>
<feature type="domain" description="AB hydrolase-1" evidence="12">
    <location>
        <begin position="37"/>
        <end position="267"/>
    </location>
</feature>
<dbReference type="SUPFAM" id="SSF53474">
    <property type="entry name" value="alpha/beta-Hydrolases"/>
    <property type="match status" value="1"/>
</dbReference>
<feature type="compositionally biased region" description="Basic and acidic residues" evidence="11">
    <location>
        <begin position="297"/>
        <end position="311"/>
    </location>
</feature>
<dbReference type="InterPro" id="IPR000073">
    <property type="entry name" value="AB_hydrolase_1"/>
</dbReference>
<keyword evidence="14" id="KW-1185">Reference proteome</keyword>
<evidence type="ECO:0000256" key="6">
    <source>
        <dbReference type="ARBA" id="ARBA00022438"/>
    </source>
</evidence>
<dbReference type="PANTHER" id="PTHR43722">
    <property type="entry name" value="PROLINE IMINOPEPTIDASE"/>
    <property type="match status" value="1"/>
</dbReference>
<dbReference type="Gene3D" id="3.40.50.1820">
    <property type="entry name" value="alpha/beta hydrolase"/>
    <property type="match status" value="1"/>
</dbReference>
<dbReference type="PRINTS" id="PR00793">
    <property type="entry name" value="PROAMNOPTASE"/>
</dbReference>
<dbReference type="PANTHER" id="PTHR43722:SF1">
    <property type="entry name" value="PROLINE IMINOPEPTIDASE"/>
    <property type="match status" value="1"/>
</dbReference>
<comment type="catalytic activity">
    <reaction evidence="1">
        <text>Release of N-terminal proline from a peptide.</text>
        <dbReference type="EC" id="3.4.11.5"/>
    </reaction>
</comment>
<keyword evidence="6" id="KW-0031">Aminopeptidase</keyword>
<organism evidence="13 14">
    <name type="scientific">Aquincola tertiaricarbonis</name>
    <dbReference type="NCBI Taxonomy" id="391953"/>
    <lineage>
        <taxon>Bacteria</taxon>
        <taxon>Pseudomonadati</taxon>
        <taxon>Pseudomonadota</taxon>
        <taxon>Betaproteobacteria</taxon>
        <taxon>Burkholderiales</taxon>
        <taxon>Sphaerotilaceae</taxon>
        <taxon>Aquincola</taxon>
    </lineage>
</organism>
<protein>
    <recommendedName>
        <fullName evidence="5">Proline iminopeptidase</fullName>
        <ecNumber evidence="4">3.4.11.5</ecNumber>
    </recommendedName>
    <alternativeName>
        <fullName evidence="10">Prolyl aminopeptidase</fullName>
    </alternativeName>
</protein>
<comment type="similarity">
    <text evidence="3">Belongs to the peptidase S33 family.</text>
</comment>
<dbReference type="Proteomes" id="UP001056201">
    <property type="component" value="Chromosome 1"/>
</dbReference>
<dbReference type="InterPro" id="IPR002410">
    <property type="entry name" value="Peptidase_S33"/>
</dbReference>
<evidence type="ECO:0000313" key="14">
    <source>
        <dbReference type="Proteomes" id="UP001056201"/>
    </source>
</evidence>
<dbReference type="RefSeq" id="WP_250196530.1">
    <property type="nucleotide sequence ID" value="NZ_CP097635.1"/>
</dbReference>
<name>A0ABY4S5N6_AQUTE</name>
<dbReference type="EC" id="3.4.11.5" evidence="4"/>
<keyword evidence="7" id="KW-0963">Cytoplasm</keyword>
<evidence type="ECO:0000256" key="2">
    <source>
        <dbReference type="ARBA" id="ARBA00004496"/>
    </source>
</evidence>
<dbReference type="InterPro" id="IPR029058">
    <property type="entry name" value="AB_hydrolase_fold"/>
</dbReference>
<dbReference type="EMBL" id="CP097635">
    <property type="protein sequence ID" value="URI08308.1"/>
    <property type="molecule type" value="Genomic_DNA"/>
</dbReference>
<evidence type="ECO:0000256" key="3">
    <source>
        <dbReference type="ARBA" id="ARBA00010088"/>
    </source>
</evidence>
<evidence type="ECO:0000256" key="7">
    <source>
        <dbReference type="ARBA" id="ARBA00022490"/>
    </source>
</evidence>
<evidence type="ECO:0000256" key="4">
    <source>
        <dbReference type="ARBA" id="ARBA00012568"/>
    </source>
</evidence>
<sequence>MPDVLQSLSPPPFRQFMLAASHGHQLHVQQWGHPSAPPLLLLHGGPGSGLGPALYRSLDPARWHVIGLDQRGAGRSLPAGSTEHNTTAHLLTDLALLRRTLGIERWWVLGGSWGATLALAYALAEPAAVCGLLLRSAFLARPADMQPFMPLVETFLAAAGDAGERQAIARAWWQLETRRATGTAAPPPEGEALATLVQRYAVQAHYLHAGCWLQHPPLADRLAPLRRLPVQLVHGTADRICPPDGARLLAERLPQARLHWAEGAGHDPTHPAMLAAMAVALAEATTLEDAGRPAAARRPEDGGPPSRRDPA</sequence>
<evidence type="ECO:0000256" key="8">
    <source>
        <dbReference type="ARBA" id="ARBA00022670"/>
    </source>
</evidence>
<evidence type="ECO:0000256" key="11">
    <source>
        <dbReference type="SAM" id="MobiDB-lite"/>
    </source>
</evidence>
<evidence type="ECO:0000256" key="1">
    <source>
        <dbReference type="ARBA" id="ARBA00001585"/>
    </source>
</evidence>